<evidence type="ECO:0000313" key="11">
    <source>
        <dbReference type="Proteomes" id="UP001148313"/>
    </source>
</evidence>
<keyword evidence="5 9" id="KW-1133">Transmembrane helix</keyword>
<evidence type="ECO:0000256" key="1">
    <source>
        <dbReference type="ARBA" id="ARBA00004651"/>
    </source>
</evidence>
<evidence type="ECO:0000256" key="8">
    <source>
        <dbReference type="RuleBase" id="RU003942"/>
    </source>
</evidence>
<dbReference type="InterPro" id="IPR000390">
    <property type="entry name" value="Small_drug/metabolite_transptr"/>
</dbReference>
<gene>
    <name evidence="10" type="ORF">OOZ53_17480</name>
</gene>
<feature type="transmembrane region" description="Helical" evidence="9">
    <location>
        <begin position="70"/>
        <end position="91"/>
    </location>
</feature>
<dbReference type="PANTHER" id="PTHR30561">
    <property type="entry name" value="SMR FAMILY PROTON-DEPENDENT DRUG EFFLUX TRANSPORTER SUGE"/>
    <property type="match status" value="1"/>
</dbReference>
<evidence type="ECO:0000256" key="5">
    <source>
        <dbReference type="ARBA" id="ARBA00022989"/>
    </source>
</evidence>
<dbReference type="InterPro" id="IPR037185">
    <property type="entry name" value="EmrE-like"/>
</dbReference>
<dbReference type="InterPro" id="IPR045324">
    <property type="entry name" value="Small_multidrug_res"/>
</dbReference>
<dbReference type="Pfam" id="PF00893">
    <property type="entry name" value="Multi_Drug_Res"/>
    <property type="match status" value="1"/>
</dbReference>
<comment type="similarity">
    <text evidence="7 8">Belongs to the drug/metabolite transporter (DMT) superfamily. Small multidrug resistance (SMR) (TC 2.A.7.1) family.</text>
</comment>
<evidence type="ECO:0000256" key="6">
    <source>
        <dbReference type="ARBA" id="ARBA00023136"/>
    </source>
</evidence>
<dbReference type="EMBL" id="JAPJZH010000011">
    <property type="protein sequence ID" value="MDA4847155.1"/>
    <property type="molecule type" value="Genomic_DNA"/>
</dbReference>
<proteinExistence type="inferred from homology"/>
<evidence type="ECO:0000256" key="3">
    <source>
        <dbReference type="ARBA" id="ARBA00022475"/>
    </source>
</evidence>
<evidence type="ECO:0000256" key="4">
    <source>
        <dbReference type="ARBA" id="ARBA00022692"/>
    </source>
</evidence>
<name>A0ABT4VSI7_9HYPH</name>
<evidence type="ECO:0000256" key="2">
    <source>
        <dbReference type="ARBA" id="ARBA00022448"/>
    </source>
</evidence>
<feature type="transmembrane region" description="Helical" evidence="9">
    <location>
        <begin position="16"/>
        <end position="34"/>
    </location>
</feature>
<sequence>MPHPNTIVKEAAVPTHYLYLLASVIAEAIGYSALNASAQFTRLWPSVLVIVGLGGSFYFLTLALKYMPLGITYALASGLGIIVVALAGIFVFGQRLDLAAVVGLALIMAGMVVINALSDFAVH</sequence>
<keyword evidence="3" id="KW-1003">Cell membrane</keyword>
<keyword evidence="4 8" id="KW-0812">Transmembrane</keyword>
<dbReference type="Gene3D" id="1.10.3730.20">
    <property type="match status" value="1"/>
</dbReference>
<dbReference type="SUPFAM" id="SSF103481">
    <property type="entry name" value="Multidrug resistance efflux transporter EmrE"/>
    <property type="match status" value="1"/>
</dbReference>
<reference evidence="10" key="1">
    <citation type="submission" date="2022-11" db="EMBL/GenBank/DDBJ databases">
        <title>Hoeflea poritis sp. nov., isolated from scleractinian coral Porites lutea.</title>
        <authorList>
            <person name="Zhang G."/>
            <person name="Wei Q."/>
            <person name="Cai L."/>
        </authorList>
    </citation>
    <scope>NUCLEOTIDE SEQUENCE</scope>
    <source>
        <strain evidence="10">E7-10</strain>
    </source>
</reference>
<evidence type="ECO:0000313" key="10">
    <source>
        <dbReference type="EMBL" id="MDA4847155.1"/>
    </source>
</evidence>
<dbReference type="PANTHER" id="PTHR30561:SF1">
    <property type="entry name" value="MULTIDRUG TRANSPORTER EMRE"/>
    <property type="match status" value="1"/>
</dbReference>
<dbReference type="RefSeq" id="WP_271090962.1">
    <property type="nucleotide sequence ID" value="NZ_JAPJZH010000011.1"/>
</dbReference>
<comment type="caution">
    <text evidence="10">The sequence shown here is derived from an EMBL/GenBank/DDBJ whole genome shotgun (WGS) entry which is preliminary data.</text>
</comment>
<keyword evidence="6 9" id="KW-0472">Membrane</keyword>
<evidence type="ECO:0000256" key="9">
    <source>
        <dbReference type="SAM" id="Phobius"/>
    </source>
</evidence>
<keyword evidence="11" id="KW-1185">Reference proteome</keyword>
<organism evidence="10 11">
    <name type="scientific">Hoeflea poritis</name>
    <dbReference type="NCBI Taxonomy" id="2993659"/>
    <lineage>
        <taxon>Bacteria</taxon>
        <taxon>Pseudomonadati</taxon>
        <taxon>Pseudomonadota</taxon>
        <taxon>Alphaproteobacteria</taxon>
        <taxon>Hyphomicrobiales</taxon>
        <taxon>Rhizobiaceae</taxon>
        <taxon>Hoeflea</taxon>
    </lineage>
</organism>
<accession>A0ABT4VSI7</accession>
<comment type="subcellular location">
    <subcellularLocation>
        <location evidence="1 8">Cell membrane</location>
        <topology evidence="1 8">Multi-pass membrane protein</topology>
    </subcellularLocation>
</comment>
<feature type="transmembrane region" description="Helical" evidence="9">
    <location>
        <begin position="46"/>
        <end position="64"/>
    </location>
</feature>
<keyword evidence="2" id="KW-0813">Transport</keyword>
<protein>
    <submittedName>
        <fullName evidence="10">Multidrug efflux SMR transporter</fullName>
    </submittedName>
</protein>
<evidence type="ECO:0000256" key="7">
    <source>
        <dbReference type="ARBA" id="ARBA00038032"/>
    </source>
</evidence>
<dbReference type="Proteomes" id="UP001148313">
    <property type="component" value="Unassembled WGS sequence"/>
</dbReference>
<feature type="transmembrane region" description="Helical" evidence="9">
    <location>
        <begin position="98"/>
        <end position="117"/>
    </location>
</feature>